<comment type="catalytic activity">
    <reaction evidence="10">
        <text>4-CDP-2-C-methyl-D-erythritol + ATP = 4-CDP-2-C-methyl-D-erythritol 2-phosphate + ADP + H(+)</text>
        <dbReference type="Rhea" id="RHEA:18437"/>
        <dbReference type="ChEBI" id="CHEBI:15378"/>
        <dbReference type="ChEBI" id="CHEBI:30616"/>
        <dbReference type="ChEBI" id="CHEBI:57823"/>
        <dbReference type="ChEBI" id="CHEBI:57919"/>
        <dbReference type="ChEBI" id="CHEBI:456216"/>
        <dbReference type="EC" id="2.7.1.148"/>
    </reaction>
</comment>
<keyword evidence="4 10" id="KW-0808">Transferase</keyword>
<comment type="pathway">
    <text evidence="10">Isoprenoid biosynthesis; isopentenyl diphosphate biosynthesis via DXP pathway; isopentenyl diphosphate from 1-deoxy-D-xylulose 5-phosphate: step 3/6.</text>
</comment>
<reference evidence="13 14" key="1">
    <citation type="submission" date="2006-02" db="EMBL/GenBank/DDBJ databases">
        <authorList>
            <person name="Waterbury J."/>
            <person name="Ferriera S."/>
            <person name="Johnson J."/>
            <person name="Kravitz S."/>
            <person name="Halpern A."/>
            <person name="Remington K."/>
            <person name="Beeson K."/>
            <person name="Tran B."/>
            <person name="Rogers Y.-H."/>
            <person name="Friedman R."/>
            <person name="Venter J.C."/>
        </authorList>
    </citation>
    <scope>NUCLEOTIDE SEQUENCE [LARGE SCALE GENOMIC DNA]</scope>
    <source>
        <strain evidence="13 14">Nb-231</strain>
    </source>
</reference>
<dbReference type="UniPathway" id="UPA00056">
    <property type="reaction ID" value="UER00094"/>
</dbReference>
<keyword evidence="5 10" id="KW-0547">Nucleotide-binding</keyword>
<dbReference type="GO" id="GO:0005524">
    <property type="term" value="F:ATP binding"/>
    <property type="evidence" value="ECO:0007669"/>
    <property type="project" value="UniProtKB-UniRule"/>
</dbReference>
<feature type="domain" description="GHMP kinase N-terminal" evidence="11">
    <location>
        <begin position="68"/>
        <end position="143"/>
    </location>
</feature>
<comment type="function">
    <text evidence="10">Catalyzes the phosphorylation of the position 2 hydroxy group of 4-diphosphocytidyl-2C-methyl-D-erythritol.</text>
</comment>
<keyword evidence="6 10" id="KW-0418">Kinase</keyword>
<dbReference type="Pfam" id="PF08544">
    <property type="entry name" value="GHMP_kinases_C"/>
    <property type="match status" value="1"/>
</dbReference>
<accession>A4BMQ7</accession>
<evidence type="ECO:0000256" key="5">
    <source>
        <dbReference type="ARBA" id="ARBA00022741"/>
    </source>
</evidence>
<dbReference type="Gene3D" id="3.30.70.890">
    <property type="entry name" value="GHMP kinase, C-terminal domain"/>
    <property type="match status" value="1"/>
</dbReference>
<keyword evidence="14" id="KW-1185">Reference proteome</keyword>
<evidence type="ECO:0000256" key="7">
    <source>
        <dbReference type="ARBA" id="ARBA00022840"/>
    </source>
</evidence>
<proteinExistence type="inferred from homology"/>
<organism evidence="13 14">
    <name type="scientific">Nitrococcus mobilis Nb-231</name>
    <dbReference type="NCBI Taxonomy" id="314278"/>
    <lineage>
        <taxon>Bacteria</taxon>
        <taxon>Pseudomonadati</taxon>
        <taxon>Pseudomonadota</taxon>
        <taxon>Gammaproteobacteria</taxon>
        <taxon>Chromatiales</taxon>
        <taxon>Ectothiorhodospiraceae</taxon>
        <taxon>Nitrococcus</taxon>
    </lineage>
</organism>
<dbReference type="EC" id="2.7.1.148" evidence="2 10"/>
<feature type="active site" evidence="10">
    <location>
        <position position="11"/>
    </location>
</feature>
<comment type="caution">
    <text evidence="13">The sequence shown here is derived from an EMBL/GenBank/DDBJ whole genome shotgun (WGS) entry which is preliminary data.</text>
</comment>
<evidence type="ECO:0000256" key="3">
    <source>
        <dbReference type="ARBA" id="ARBA00017473"/>
    </source>
</evidence>
<protein>
    <recommendedName>
        <fullName evidence="3 10">4-diphosphocytidyl-2-C-methyl-D-erythritol kinase</fullName>
        <shortName evidence="10">CMK</shortName>
        <ecNumber evidence="2 10">2.7.1.148</ecNumber>
    </recommendedName>
    <alternativeName>
        <fullName evidence="9 10">4-(cytidine-5'-diphospho)-2-C-methyl-D-erythritol kinase</fullName>
    </alternativeName>
</protein>
<evidence type="ECO:0000256" key="2">
    <source>
        <dbReference type="ARBA" id="ARBA00012052"/>
    </source>
</evidence>
<evidence type="ECO:0000256" key="8">
    <source>
        <dbReference type="ARBA" id="ARBA00023229"/>
    </source>
</evidence>
<dbReference type="GO" id="GO:0050515">
    <property type="term" value="F:4-(cytidine 5'-diphospho)-2-C-methyl-D-erythritol kinase activity"/>
    <property type="evidence" value="ECO:0007669"/>
    <property type="project" value="UniProtKB-UniRule"/>
</dbReference>
<evidence type="ECO:0000313" key="14">
    <source>
        <dbReference type="Proteomes" id="UP000003374"/>
    </source>
</evidence>
<dbReference type="OrthoDB" id="9809438at2"/>
<evidence type="ECO:0000313" key="13">
    <source>
        <dbReference type="EMBL" id="EAR23595.1"/>
    </source>
</evidence>
<dbReference type="InterPro" id="IPR013750">
    <property type="entry name" value="GHMP_kinase_C_dom"/>
</dbReference>
<dbReference type="InterPro" id="IPR014721">
    <property type="entry name" value="Ribsml_uS5_D2-typ_fold_subgr"/>
</dbReference>
<dbReference type="HAMAP" id="MF_00061">
    <property type="entry name" value="IspE"/>
    <property type="match status" value="1"/>
</dbReference>
<dbReference type="PANTHER" id="PTHR43527:SF2">
    <property type="entry name" value="4-DIPHOSPHOCYTIDYL-2-C-METHYL-D-ERYTHRITOL KINASE, CHLOROPLASTIC"/>
    <property type="match status" value="1"/>
</dbReference>
<evidence type="ECO:0000259" key="11">
    <source>
        <dbReference type="Pfam" id="PF00288"/>
    </source>
</evidence>
<dbReference type="PANTHER" id="PTHR43527">
    <property type="entry name" value="4-DIPHOSPHOCYTIDYL-2-C-METHYL-D-ERYTHRITOL KINASE, CHLOROPLASTIC"/>
    <property type="match status" value="1"/>
</dbReference>
<evidence type="ECO:0000256" key="6">
    <source>
        <dbReference type="ARBA" id="ARBA00022777"/>
    </source>
</evidence>
<dbReference type="GO" id="GO:0016114">
    <property type="term" value="P:terpenoid biosynthetic process"/>
    <property type="evidence" value="ECO:0007669"/>
    <property type="project" value="UniProtKB-UniRule"/>
</dbReference>
<dbReference type="RefSeq" id="WP_005005097.1">
    <property type="nucleotide sequence ID" value="NZ_CH672427.1"/>
</dbReference>
<sequence length="289" mass="31598">MNSAAWPAPAKINRFLHVVGRRDDGYHLLQTLFQFLDMSDWLYFTRTTDGRVCRVGDVPGVSEAADLSVRAARLLQEATDCACGAVIRLDKRLPTGGGLGGGSSDAATTLVALNEIWDTGLDEDALAGLGLRLGADVPVFVRGRAAWGEGIGERLIPVSLDEPWFLVVDPGVAVATARVFQAPELTRNSPRITISSFYTGGVRNDCEPIVRRLYPEIGRALDWLEQFGVARLTGTGACIFAPFAQEHLARGALECLPRRWRGWVVRGCNRSPLLRRRRLSRSGSASRVR</sequence>
<keyword evidence="7 10" id="KW-0067">ATP-binding</keyword>
<dbReference type="InterPro" id="IPR004424">
    <property type="entry name" value="IspE"/>
</dbReference>
<name>A4BMQ7_9GAMM</name>
<evidence type="ECO:0000256" key="9">
    <source>
        <dbReference type="ARBA" id="ARBA00032554"/>
    </source>
</evidence>
<dbReference type="Pfam" id="PF00288">
    <property type="entry name" value="GHMP_kinases_N"/>
    <property type="match status" value="1"/>
</dbReference>
<evidence type="ECO:0000256" key="4">
    <source>
        <dbReference type="ARBA" id="ARBA00022679"/>
    </source>
</evidence>
<dbReference type="AlphaFoldDB" id="A4BMQ7"/>
<dbReference type="eggNOG" id="COG1947">
    <property type="taxonomic scope" value="Bacteria"/>
</dbReference>
<dbReference type="PIRSF" id="PIRSF010376">
    <property type="entry name" value="IspE"/>
    <property type="match status" value="1"/>
</dbReference>
<feature type="binding site" evidence="10">
    <location>
        <begin position="94"/>
        <end position="104"/>
    </location>
    <ligand>
        <name>ATP</name>
        <dbReference type="ChEBI" id="CHEBI:30616"/>
    </ligand>
</feature>
<feature type="active site" evidence="10">
    <location>
        <position position="136"/>
    </location>
</feature>
<dbReference type="SUPFAM" id="SSF54211">
    <property type="entry name" value="Ribosomal protein S5 domain 2-like"/>
    <property type="match status" value="1"/>
</dbReference>
<keyword evidence="8 10" id="KW-0414">Isoprene biosynthesis</keyword>
<dbReference type="NCBIfam" id="TIGR00154">
    <property type="entry name" value="ispE"/>
    <property type="match status" value="1"/>
</dbReference>
<dbReference type="HOGENOM" id="CLU_053057_3_0_6"/>
<gene>
    <name evidence="10" type="primary">ispE</name>
    <name evidence="13" type="ORF">NB231_17283</name>
</gene>
<dbReference type="GO" id="GO:0019288">
    <property type="term" value="P:isopentenyl diphosphate biosynthetic process, methylerythritol 4-phosphate pathway"/>
    <property type="evidence" value="ECO:0007669"/>
    <property type="project" value="UniProtKB-UniRule"/>
</dbReference>
<dbReference type="Proteomes" id="UP000003374">
    <property type="component" value="Unassembled WGS sequence"/>
</dbReference>
<dbReference type="InterPro" id="IPR020568">
    <property type="entry name" value="Ribosomal_Su5_D2-typ_SF"/>
</dbReference>
<dbReference type="SUPFAM" id="SSF55060">
    <property type="entry name" value="GHMP Kinase, C-terminal domain"/>
    <property type="match status" value="1"/>
</dbReference>
<evidence type="ECO:0000256" key="1">
    <source>
        <dbReference type="ARBA" id="ARBA00009684"/>
    </source>
</evidence>
<evidence type="ECO:0000256" key="10">
    <source>
        <dbReference type="HAMAP-Rule" id="MF_00061"/>
    </source>
</evidence>
<dbReference type="EMBL" id="AAOF01000001">
    <property type="protein sequence ID" value="EAR23595.1"/>
    <property type="molecule type" value="Genomic_DNA"/>
</dbReference>
<evidence type="ECO:0000259" key="12">
    <source>
        <dbReference type="Pfam" id="PF08544"/>
    </source>
</evidence>
<dbReference type="STRING" id="314278.NB231_17283"/>
<dbReference type="InterPro" id="IPR006204">
    <property type="entry name" value="GHMP_kinase_N_dom"/>
</dbReference>
<dbReference type="Gene3D" id="3.30.230.10">
    <property type="match status" value="1"/>
</dbReference>
<dbReference type="InterPro" id="IPR036554">
    <property type="entry name" value="GHMP_kinase_C_sf"/>
</dbReference>
<comment type="similarity">
    <text evidence="1 10">Belongs to the GHMP kinase family. IspE subfamily.</text>
</comment>
<feature type="domain" description="GHMP kinase C-terminal" evidence="12">
    <location>
        <begin position="205"/>
        <end position="260"/>
    </location>
</feature>